<dbReference type="EMBL" id="JAVEPI010000003">
    <property type="protein sequence ID" value="KAK1442484.1"/>
    <property type="molecule type" value="Genomic_DNA"/>
</dbReference>
<evidence type="ECO:0000313" key="3">
    <source>
        <dbReference type="Proteomes" id="UP001230268"/>
    </source>
</evidence>
<feature type="chain" id="PRO_5042091051" description="Secreted protein" evidence="1">
    <location>
        <begin position="26"/>
        <end position="73"/>
    </location>
</feature>
<keyword evidence="3" id="KW-1185">Reference proteome</keyword>
<feature type="signal peptide" evidence="1">
    <location>
        <begin position="1"/>
        <end position="25"/>
    </location>
</feature>
<evidence type="ECO:0000256" key="1">
    <source>
        <dbReference type="SAM" id="SignalP"/>
    </source>
</evidence>
<evidence type="ECO:0000313" key="2">
    <source>
        <dbReference type="EMBL" id="KAK1442484.1"/>
    </source>
</evidence>
<comment type="caution">
    <text evidence="2">The sequence shown here is derived from an EMBL/GenBank/DDBJ whole genome shotgun (WGS) entry which is preliminary data.</text>
</comment>
<gene>
    <name evidence="2" type="ORF">BgAZ_300020</name>
</gene>
<dbReference type="Proteomes" id="UP001230268">
    <property type="component" value="Unassembled WGS sequence"/>
</dbReference>
<proteinExistence type="predicted"/>
<reference evidence="2" key="1">
    <citation type="submission" date="2023-08" db="EMBL/GenBank/DDBJ databases">
        <title>Draft sequence of the Babesia gibsoni genome.</title>
        <authorList>
            <person name="Yamagishi J.Y."/>
            <person name="Xuan X.X."/>
        </authorList>
    </citation>
    <scope>NUCLEOTIDE SEQUENCE</scope>
    <source>
        <strain evidence="2">Azabu</strain>
    </source>
</reference>
<accession>A0AAD8LHU4</accession>
<sequence>MNGISAFMLGLVAASKAALFTEAAASSLSGATDASTTKVLGSAAGNAEAQAEEGFGSAIMGATILGSSLFVLA</sequence>
<name>A0AAD8LHU4_BABGI</name>
<keyword evidence="1" id="KW-0732">Signal</keyword>
<dbReference type="AlphaFoldDB" id="A0AAD8LHU4"/>
<evidence type="ECO:0008006" key="4">
    <source>
        <dbReference type="Google" id="ProtNLM"/>
    </source>
</evidence>
<organism evidence="2 3">
    <name type="scientific">Babesia gibsoni</name>
    <dbReference type="NCBI Taxonomy" id="33632"/>
    <lineage>
        <taxon>Eukaryota</taxon>
        <taxon>Sar</taxon>
        <taxon>Alveolata</taxon>
        <taxon>Apicomplexa</taxon>
        <taxon>Aconoidasida</taxon>
        <taxon>Piroplasmida</taxon>
        <taxon>Babesiidae</taxon>
        <taxon>Babesia</taxon>
    </lineage>
</organism>
<protein>
    <recommendedName>
        <fullName evidence="4">Secreted protein</fullName>
    </recommendedName>
</protein>